<proteinExistence type="predicted"/>
<dbReference type="EMBL" id="CAJVPL010000178">
    <property type="protein sequence ID" value="CAG8460531.1"/>
    <property type="molecule type" value="Genomic_DNA"/>
</dbReference>
<dbReference type="Proteomes" id="UP000789831">
    <property type="component" value="Unassembled WGS sequence"/>
</dbReference>
<evidence type="ECO:0000313" key="2">
    <source>
        <dbReference type="Proteomes" id="UP000789831"/>
    </source>
</evidence>
<evidence type="ECO:0000313" key="1">
    <source>
        <dbReference type="EMBL" id="CAG8460531.1"/>
    </source>
</evidence>
<dbReference type="AlphaFoldDB" id="A0A9N8VMI7"/>
<organism evidence="1 2">
    <name type="scientific">Ambispora gerdemannii</name>
    <dbReference type="NCBI Taxonomy" id="144530"/>
    <lineage>
        <taxon>Eukaryota</taxon>
        <taxon>Fungi</taxon>
        <taxon>Fungi incertae sedis</taxon>
        <taxon>Mucoromycota</taxon>
        <taxon>Glomeromycotina</taxon>
        <taxon>Glomeromycetes</taxon>
        <taxon>Archaeosporales</taxon>
        <taxon>Ambisporaceae</taxon>
        <taxon>Ambispora</taxon>
    </lineage>
</organism>
<gene>
    <name evidence="1" type="ORF">AGERDE_LOCUS2227</name>
</gene>
<reference evidence="1" key="1">
    <citation type="submission" date="2021-06" db="EMBL/GenBank/DDBJ databases">
        <authorList>
            <person name="Kallberg Y."/>
            <person name="Tangrot J."/>
            <person name="Rosling A."/>
        </authorList>
    </citation>
    <scope>NUCLEOTIDE SEQUENCE</scope>
    <source>
        <strain evidence="1">MT106</strain>
    </source>
</reference>
<protein>
    <submittedName>
        <fullName evidence="1">3164_t:CDS:1</fullName>
    </submittedName>
</protein>
<keyword evidence="2" id="KW-1185">Reference proteome</keyword>
<name>A0A9N8VMI7_9GLOM</name>
<accession>A0A9N8VMI7</accession>
<comment type="caution">
    <text evidence="1">The sequence shown here is derived from an EMBL/GenBank/DDBJ whole genome shotgun (WGS) entry which is preliminary data.</text>
</comment>
<sequence length="146" mass="16721">MQYNSELEEILILEQTNYSISLAISNPTKNGSIFIAVSIYEIRKFFKKNNKKKHHKREPDDIKPKISEFQHAGGLDELIVANETLCLLLSKNNNYGPTYQYNFPVAGITQFTNQSNLVVMTGSDFIVFPLKRDPSLEEKSFYPKAI</sequence>